<accession>R0JW43</accession>
<feature type="compositionally biased region" description="Basic and acidic residues" evidence="1">
    <location>
        <begin position="102"/>
        <end position="116"/>
    </location>
</feature>
<reference evidence="3" key="1">
    <citation type="journal article" date="2013" name="Nat. Genet.">
        <title>The duck genome and transcriptome provide insight into an avian influenza virus reservoir species.</title>
        <authorList>
            <person name="Huang Y."/>
            <person name="Li Y."/>
            <person name="Burt D.W."/>
            <person name="Chen H."/>
            <person name="Zhang Y."/>
            <person name="Qian W."/>
            <person name="Kim H."/>
            <person name="Gan S."/>
            <person name="Zhao Y."/>
            <person name="Li J."/>
            <person name="Yi K."/>
            <person name="Feng H."/>
            <person name="Zhu P."/>
            <person name="Li B."/>
            <person name="Liu Q."/>
            <person name="Fairley S."/>
            <person name="Magor K.E."/>
            <person name="Du Z."/>
            <person name="Hu X."/>
            <person name="Goodman L."/>
            <person name="Tafer H."/>
            <person name="Vignal A."/>
            <person name="Lee T."/>
            <person name="Kim K.W."/>
            <person name="Sheng Z."/>
            <person name="An Y."/>
            <person name="Searle S."/>
            <person name="Herrero J."/>
            <person name="Groenen M.A."/>
            <person name="Crooijmans R.P."/>
            <person name="Faraut T."/>
            <person name="Cai Q."/>
            <person name="Webster R.G."/>
            <person name="Aldridge J.R."/>
            <person name="Warren W.C."/>
            <person name="Bartschat S."/>
            <person name="Kehr S."/>
            <person name="Marz M."/>
            <person name="Stadler P.F."/>
            <person name="Smith J."/>
            <person name="Kraus R.H."/>
            <person name="Zhao Y."/>
            <person name="Ren L."/>
            <person name="Fei J."/>
            <person name="Morisson M."/>
            <person name="Kaiser P."/>
            <person name="Griffin D.K."/>
            <person name="Rao M."/>
            <person name="Pitel F."/>
            <person name="Wang J."/>
            <person name="Li N."/>
        </authorList>
    </citation>
    <scope>NUCLEOTIDE SEQUENCE [LARGE SCALE GENOMIC DNA]</scope>
</reference>
<feature type="compositionally biased region" description="Basic residues" evidence="1">
    <location>
        <begin position="282"/>
        <end position="295"/>
    </location>
</feature>
<dbReference type="EMBL" id="KB743089">
    <property type="protein sequence ID" value="EOB01472.1"/>
    <property type="molecule type" value="Genomic_DNA"/>
</dbReference>
<feature type="region of interest" description="Disordered" evidence="1">
    <location>
        <begin position="266"/>
        <end position="295"/>
    </location>
</feature>
<gene>
    <name evidence="2" type="ORF">Anapl_13562</name>
</gene>
<keyword evidence="3" id="KW-1185">Reference proteome</keyword>
<organism evidence="2 3">
    <name type="scientific">Anas platyrhynchos</name>
    <name type="common">Mallard</name>
    <name type="synonym">Anas boschas</name>
    <dbReference type="NCBI Taxonomy" id="8839"/>
    <lineage>
        <taxon>Eukaryota</taxon>
        <taxon>Metazoa</taxon>
        <taxon>Chordata</taxon>
        <taxon>Craniata</taxon>
        <taxon>Vertebrata</taxon>
        <taxon>Euteleostomi</taxon>
        <taxon>Archelosauria</taxon>
        <taxon>Archosauria</taxon>
        <taxon>Dinosauria</taxon>
        <taxon>Saurischia</taxon>
        <taxon>Theropoda</taxon>
        <taxon>Coelurosauria</taxon>
        <taxon>Aves</taxon>
        <taxon>Neognathae</taxon>
        <taxon>Galloanserae</taxon>
        <taxon>Anseriformes</taxon>
        <taxon>Anatidae</taxon>
        <taxon>Anatinae</taxon>
        <taxon>Anas</taxon>
    </lineage>
</organism>
<name>R0JW43_ANAPL</name>
<evidence type="ECO:0000256" key="1">
    <source>
        <dbReference type="SAM" id="MobiDB-lite"/>
    </source>
</evidence>
<feature type="region of interest" description="Disordered" evidence="1">
    <location>
        <begin position="77"/>
        <end position="166"/>
    </location>
</feature>
<sequence>MEVLDADGSIEDTKACVSVAEDLPRVQDTATSDKPPAQDKSSHICPYNMKTLLSKLGLLLLQTMACCAATAQRSQRAAEPSPAGAKHQPWWQLCHGGHRHPPRSDVRREPTKEPRALHGPPDTSRGSRVGDAQCSPRAISVAKGTANTTVTVPPRSQHRLKDSKQQSSSWEILLLNTAGEQEDKLTLRGQVLWRLQQPGWRTRGHERNGKTNKKLLREDCPRKQSCQVLPTGEQSRNTQLPPRFNQAKSVFQPRRPELLQQLHAPQRLRSSGCRAGSQQKGKSSRLRPSSSKRMKKGIGNVIKSFMEKWGSCAGWHKCSVKKKRLLIRFMAKALCRMQETCNGYGVRLEEEKSSAEEFFWLVLVERLKHHVTT</sequence>
<dbReference type="AlphaFoldDB" id="R0JW43"/>
<evidence type="ECO:0000313" key="3">
    <source>
        <dbReference type="Proteomes" id="UP000296049"/>
    </source>
</evidence>
<protein>
    <submittedName>
        <fullName evidence="2">Uncharacterized protein</fullName>
    </submittedName>
</protein>
<dbReference type="Proteomes" id="UP000296049">
    <property type="component" value="Unassembled WGS sequence"/>
</dbReference>
<evidence type="ECO:0000313" key="2">
    <source>
        <dbReference type="EMBL" id="EOB01472.1"/>
    </source>
</evidence>
<proteinExistence type="predicted"/>